<feature type="transmembrane region" description="Helical" evidence="1">
    <location>
        <begin position="91"/>
        <end position="113"/>
    </location>
</feature>
<gene>
    <name evidence="2" type="ORF">N784_11370</name>
</gene>
<feature type="transmembrane region" description="Helical" evidence="1">
    <location>
        <begin position="63"/>
        <end position="84"/>
    </location>
</feature>
<feature type="transmembrane region" description="Helical" evidence="1">
    <location>
        <begin position="6"/>
        <end position="25"/>
    </location>
</feature>
<feature type="transmembrane region" description="Helical" evidence="1">
    <location>
        <begin position="37"/>
        <end position="57"/>
    </location>
</feature>
<dbReference type="RefSeq" id="WP_036835861.1">
    <property type="nucleotide sequence ID" value="NZ_AVPG01000028.1"/>
</dbReference>
<evidence type="ECO:0000313" key="2">
    <source>
        <dbReference type="EMBL" id="KGX84967.1"/>
    </source>
</evidence>
<sequence>MPFFLYMLTVSMVIWTSFSFIAQIVTFTPPSTNETITIAISILLTAFLLLLTTYIIPFKHSPVSFALFSAIALIGNGFLFFTVMPLNTTMIALYVIFLLLLLLIVVLNVMQVFPTK</sequence>
<organism evidence="2 3">
    <name type="scientific">Pontibacillus litoralis JSM 072002</name>
    <dbReference type="NCBI Taxonomy" id="1385512"/>
    <lineage>
        <taxon>Bacteria</taxon>
        <taxon>Bacillati</taxon>
        <taxon>Bacillota</taxon>
        <taxon>Bacilli</taxon>
        <taxon>Bacillales</taxon>
        <taxon>Bacillaceae</taxon>
        <taxon>Pontibacillus</taxon>
    </lineage>
</organism>
<proteinExistence type="predicted"/>
<keyword evidence="1" id="KW-0472">Membrane</keyword>
<dbReference type="Proteomes" id="UP000030401">
    <property type="component" value="Unassembled WGS sequence"/>
</dbReference>
<dbReference type="STRING" id="1385512.N784_11370"/>
<protein>
    <submittedName>
        <fullName evidence="2">Uncharacterized protein</fullName>
    </submittedName>
</protein>
<keyword evidence="3" id="KW-1185">Reference proteome</keyword>
<keyword evidence="1" id="KW-1133">Transmembrane helix</keyword>
<comment type="caution">
    <text evidence="2">The sequence shown here is derived from an EMBL/GenBank/DDBJ whole genome shotgun (WGS) entry which is preliminary data.</text>
</comment>
<accession>A0A0A5HMY5</accession>
<dbReference type="EMBL" id="AVPG01000028">
    <property type="protein sequence ID" value="KGX84967.1"/>
    <property type="molecule type" value="Genomic_DNA"/>
</dbReference>
<name>A0A0A5HMY5_9BACI</name>
<dbReference type="AlphaFoldDB" id="A0A0A5HMY5"/>
<evidence type="ECO:0000256" key="1">
    <source>
        <dbReference type="SAM" id="Phobius"/>
    </source>
</evidence>
<keyword evidence="1" id="KW-0812">Transmembrane</keyword>
<evidence type="ECO:0000313" key="3">
    <source>
        <dbReference type="Proteomes" id="UP000030401"/>
    </source>
</evidence>
<reference evidence="2 3" key="1">
    <citation type="submission" date="2013-08" db="EMBL/GenBank/DDBJ databases">
        <authorList>
            <person name="Huang J."/>
            <person name="Wang G."/>
        </authorList>
    </citation>
    <scope>NUCLEOTIDE SEQUENCE [LARGE SCALE GENOMIC DNA]</scope>
    <source>
        <strain evidence="2 3">JSM 072002</strain>
    </source>
</reference>